<proteinExistence type="predicted"/>
<dbReference type="FunFam" id="3.30.565.10:FF:000010">
    <property type="entry name" value="Sensor histidine kinase RcsC"/>
    <property type="match status" value="1"/>
</dbReference>
<dbReference type="Pfam" id="PF02518">
    <property type="entry name" value="HATPase_c"/>
    <property type="match status" value="1"/>
</dbReference>
<dbReference type="RefSeq" id="WP_229409006.1">
    <property type="nucleotide sequence ID" value="NZ_FOLD01000024.1"/>
</dbReference>
<dbReference type="SUPFAM" id="SSF55874">
    <property type="entry name" value="ATPase domain of HSP90 chaperone/DNA topoisomerase II/histidine kinase"/>
    <property type="match status" value="1"/>
</dbReference>
<dbReference type="SMART" id="SM00387">
    <property type="entry name" value="HATPase_c"/>
    <property type="match status" value="1"/>
</dbReference>
<evidence type="ECO:0000256" key="6">
    <source>
        <dbReference type="ARBA" id="ARBA00022777"/>
    </source>
</evidence>
<dbReference type="PRINTS" id="PR00344">
    <property type="entry name" value="BCTRLSENSOR"/>
</dbReference>
<keyword evidence="3" id="KW-0597">Phosphoprotein</keyword>
<name>A0A1I1SA59_9BURK</name>
<evidence type="ECO:0000256" key="4">
    <source>
        <dbReference type="ARBA" id="ARBA00022679"/>
    </source>
</evidence>
<evidence type="ECO:0000256" key="7">
    <source>
        <dbReference type="ARBA" id="ARBA00023012"/>
    </source>
</evidence>
<gene>
    <name evidence="12" type="ORF">SAMN05216204_12411</name>
</gene>
<protein>
    <recommendedName>
        <fullName evidence="10">Virulence sensor protein BvgS</fullName>
        <ecNumber evidence="2">2.7.13.3</ecNumber>
    </recommendedName>
</protein>
<keyword evidence="8" id="KW-0843">Virulence</keyword>
<dbReference type="PANTHER" id="PTHR43047">
    <property type="entry name" value="TWO-COMPONENT HISTIDINE PROTEIN KINASE"/>
    <property type="match status" value="1"/>
</dbReference>
<dbReference type="InterPro" id="IPR003661">
    <property type="entry name" value="HisK_dim/P_dom"/>
</dbReference>
<dbReference type="InterPro" id="IPR003594">
    <property type="entry name" value="HATPase_dom"/>
</dbReference>
<keyword evidence="6 12" id="KW-0418">Kinase</keyword>
<evidence type="ECO:0000259" key="11">
    <source>
        <dbReference type="PROSITE" id="PS50109"/>
    </source>
</evidence>
<dbReference type="InterPro" id="IPR005467">
    <property type="entry name" value="His_kinase_dom"/>
</dbReference>
<organism evidence="12 13">
    <name type="scientific">Massilia yuzhufengensis</name>
    <dbReference type="NCBI Taxonomy" id="1164594"/>
    <lineage>
        <taxon>Bacteria</taxon>
        <taxon>Pseudomonadati</taxon>
        <taxon>Pseudomonadota</taxon>
        <taxon>Betaproteobacteria</taxon>
        <taxon>Burkholderiales</taxon>
        <taxon>Oxalobacteraceae</taxon>
        <taxon>Telluria group</taxon>
        <taxon>Massilia</taxon>
    </lineage>
</organism>
<dbReference type="EC" id="2.7.13.3" evidence="2"/>
<keyword evidence="4" id="KW-0808">Transferase</keyword>
<dbReference type="CDD" id="cd00082">
    <property type="entry name" value="HisKA"/>
    <property type="match status" value="1"/>
</dbReference>
<evidence type="ECO:0000313" key="12">
    <source>
        <dbReference type="EMBL" id="SFD39880.1"/>
    </source>
</evidence>
<comment type="catalytic activity">
    <reaction evidence="1">
        <text>ATP + protein L-histidine = ADP + protein N-phospho-L-histidine.</text>
        <dbReference type="EC" id="2.7.13.3"/>
    </reaction>
</comment>
<dbReference type="AlphaFoldDB" id="A0A1I1SA59"/>
<evidence type="ECO:0000313" key="13">
    <source>
        <dbReference type="Proteomes" id="UP000198639"/>
    </source>
</evidence>
<reference evidence="13" key="1">
    <citation type="submission" date="2016-10" db="EMBL/GenBank/DDBJ databases">
        <authorList>
            <person name="Varghese N."/>
            <person name="Submissions S."/>
        </authorList>
    </citation>
    <scope>NUCLEOTIDE SEQUENCE [LARGE SCALE GENOMIC DNA]</scope>
    <source>
        <strain evidence="13">CGMCC 1.12041</strain>
    </source>
</reference>
<evidence type="ECO:0000256" key="10">
    <source>
        <dbReference type="ARBA" id="ARBA00070152"/>
    </source>
</evidence>
<evidence type="ECO:0000256" key="1">
    <source>
        <dbReference type="ARBA" id="ARBA00000085"/>
    </source>
</evidence>
<dbReference type="PROSITE" id="PS50109">
    <property type="entry name" value="HIS_KIN"/>
    <property type="match status" value="1"/>
</dbReference>
<dbReference type="InterPro" id="IPR004358">
    <property type="entry name" value="Sig_transdc_His_kin-like_C"/>
</dbReference>
<evidence type="ECO:0000256" key="3">
    <source>
        <dbReference type="ARBA" id="ARBA00022553"/>
    </source>
</evidence>
<dbReference type="EMBL" id="FOLD01000024">
    <property type="protein sequence ID" value="SFD39880.1"/>
    <property type="molecule type" value="Genomic_DNA"/>
</dbReference>
<sequence>MPEPEQNLTGRQLEMVKVMDASGRDLLHLINDILDLSKIEAGSATVEIGEVATATLGDELDKSFRYQVEAKGLAWSMDFDPGLPPVLHTDAQRVKQLLTNLLSNPLKFTSKGSISLSARVARSGWSPGHHGLAGAAVVVAFSVHDTGIGIAPDKRKLIFEAFQQADASTSRRYGGTGLGLATSREIARLLDGELTVQSEERRGSTFTFYLPQPRVAATSAGEAAPAPGNGASGAPAFWRASA</sequence>
<keyword evidence="5" id="KW-0732">Signal</keyword>
<dbReference type="GO" id="GO:0000155">
    <property type="term" value="F:phosphorelay sensor kinase activity"/>
    <property type="evidence" value="ECO:0007669"/>
    <property type="project" value="InterPro"/>
</dbReference>
<keyword evidence="7" id="KW-0902">Two-component regulatory system</keyword>
<evidence type="ECO:0000256" key="2">
    <source>
        <dbReference type="ARBA" id="ARBA00012438"/>
    </source>
</evidence>
<keyword evidence="13" id="KW-1185">Reference proteome</keyword>
<evidence type="ECO:0000256" key="8">
    <source>
        <dbReference type="ARBA" id="ARBA00023026"/>
    </source>
</evidence>
<dbReference type="InterPro" id="IPR036890">
    <property type="entry name" value="HATPase_C_sf"/>
</dbReference>
<evidence type="ECO:0000256" key="5">
    <source>
        <dbReference type="ARBA" id="ARBA00022729"/>
    </source>
</evidence>
<accession>A0A1I1SA59</accession>
<dbReference type="Gene3D" id="1.10.287.130">
    <property type="match status" value="1"/>
</dbReference>
<comment type="function">
    <text evidence="9">Member of the two-component regulatory system BvgS/BvgA. Phosphorylates BvgA via a four-step phosphorelay in response to environmental signals.</text>
</comment>
<evidence type="ECO:0000256" key="9">
    <source>
        <dbReference type="ARBA" id="ARBA00058004"/>
    </source>
</evidence>
<dbReference type="Gene3D" id="3.30.565.10">
    <property type="entry name" value="Histidine kinase-like ATPase, C-terminal domain"/>
    <property type="match status" value="1"/>
</dbReference>
<dbReference type="CDD" id="cd16922">
    <property type="entry name" value="HATPase_EvgS-ArcB-TorS-like"/>
    <property type="match status" value="1"/>
</dbReference>
<feature type="domain" description="Histidine kinase" evidence="11">
    <location>
        <begin position="1"/>
        <end position="214"/>
    </location>
</feature>
<dbReference type="STRING" id="1164594.SAMN05216204_12411"/>
<dbReference type="Proteomes" id="UP000198639">
    <property type="component" value="Unassembled WGS sequence"/>
</dbReference>